<evidence type="ECO:0000313" key="2">
    <source>
        <dbReference type="Proteomes" id="UP000001110"/>
    </source>
</evidence>
<proteinExistence type="predicted"/>
<dbReference type="Proteomes" id="UP000001110">
    <property type="component" value="Chromosome"/>
</dbReference>
<dbReference type="EMBL" id="CP000716">
    <property type="protein sequence ID" value="ABR30181.1"/>
    <property type="molecule type" value="Genomic_DNA"/>
</dbReference>
<dbReference type="STRING" id="391009.Tmel_0309"/>
<reference evidence="1 2" key="1">
    <citation type="submission" date="2007-05" db="EMBL/GenBank/DDBJ databases">
        <title>Complete sequence of Thermosipho melanesiensis BI429.</title>
        <authorList>
            <consortium name="US DOE Joint Genome Institute"/>
            <person name="Copeland A."/>
            <person name="Lucas S."/>
            <person name="Lapidus A."/>
            <person name="Barry K."/>
            <person name="Glavina del Rio T."/>
            <person name="Dalin E."/>
            <person name="Tice H."/>
            <person name="Pitluck S."/>
            <person name="Chertkov O."/>
            <person name="Brettin T."/>
            <person name="Bruce D."/>
            <person name="Detter J.C."/>
            <person name="Han C."/>
            <person name="Schmutz J."/>
            <person name="Larimer F."/>
            <person name="Land M."/>
            <person name="Hauser L."/>
            <person name="Kyrpides N."/>
            <person name="Mikhailova N."/>
            <person name="Nelson K."/>
            <person name="Gogarten J.P."/>
            <person name="Noll K."/>
            <person name="Richardson P."/>
        </authorList>
    </citation>
    <scope>NUCLEOTIDE SEQUENCE [LARGE SCALE GENOMIC DNA]</scope>
    <source>
        <strain evidence="2">DSM 12029 / CIP 104789 / BI429</strain>
    </source>
</reference>
<evidence type="ECO:0000313" key="1">
    <source>
        <dbReference type="EMBL" id="ABR30181.1"/>
    </source>
</evidence>
<reference evidence="1 2" key="2">
    <citation type="journal article" date="2009" name="Proc. Natl. Acad. Sci. U.S.A.">
        <title>On the chimeric nature, thermophilic origin, and phylogenetic placement of the Thermotogales.</title>
        <authorList>
            <person name="Zhaxybayeva O."/>
            <person name="Swithers K.S."/>
            <person name="Lapierre P."/>
            <person name="Fournier G.P."/>
            <person name="Bickhart D.M."/>
            <person name="DeBoy R.T."/>
            <person name="Nelson K.E."/>
            <person name="Nesbo C.L."/>
            <person name="Doolittle W.F."/>
            <person name="Gogarten J.P."/>
            <person name="Noll K.M."/>
        </authorList>
    </citation>
    <scope>NUCLEOTIDE SEQUENCE [LARGE SCALE GENOMIC DNA]</scope>
    <source>
        <strain evidence="2">DSM 12029 / CIP 104789 / BI429</strain>
    </source>
</reference>
<dbReference type="HOGENOM" id="CLU_3318400_0_0_0"/>
<dbReference type="AlphaFoldDB" id="A6LJT0"/>
<name>A6LJT0_THEM4</name>
<organism evidence="1 2">
    <name type="scientific">Thermosipho melanesiensis (strain DSM 12029 / CIP 104789 / BI429)</name>
    <dbReference type="NCBI Taxonomy" id="391009"/>
    <lineage>
        <taxon>Bacteria</taxon>
        <taxon>Thermotogati</taxon>
        <taxon>Thermotogota</taxon>
        <taxon>Thermotogae</taxon>
        <taxon>Thermotogales</taxon>
        <taxon>Fervidobacteriaceae</taxon>
        <taxon>Thermosipho</taxon>
    </lineage>
</organism>
<dbReference type="KEGG" id="tme:Tmel_0309"/>
<gene>
    <name evidence="1" type="ordered locus">Tmel_0309</name>
</gene>
<sequence length="39" mass="4491">MKYVKLKKIVIAKRSTRNFIIVSIHTHCVIKIPKLAEGI</sequence>
<accession>A6LJT0</accession>
<protein>
    <submittedName>
        <fullName evidence="1">Uncharacterized protein</fullName>
    </submittedName>
</protein>